<evidence type="ECO:0000313" key="1">
    <source>
        <dbReference type="EMBL" id="MXU85341.1"/>
    </source>
</evidence>
<protein>
    <submittedName>
        <fullName evidence="1">Putative secreted protein</fullName>
    </submittedName>
</protein>
<sequence length="85" mass="9927">MQIFSFFFISLLALLRRVAKLSFFYFFMSPCFYICSSGLRAGHLWKDCGHLRAGRSASTSRGFETPALDREVNWHYTVFSRETDK</sequence>
<proteinExistence type="predicted"/>
<accession>A0A6B0U4T7</accession>
<name>A0A6B0U4T7_IXORI</name>
<reference evidence="1" key="1">
    <citation type="submission" date="2019-12" db="EMBL/GenBank/DDBJ databases">
        <title>An insight into the sialome of adult female Ixodes ricinus ticks feeding for 6 days.</title>
        <authorList>
            <person name="Perner J."/>
            <person name="Ribeiro J.M.C."/>
        </authorList>
    </citation>
    <scope>NUCLEOTIDE SEQUENCE</scope>
    <source>
        <strain evidence="1">Semi-engorged</strain>
        <tissue evidence="1">Salivary glands</tissue>
    </source>
</reference>
<organism evidence="1">
    <name type="scientific">Ixodes ricinus</name>
    <name type="common">Common tick</name>
    <name type="synonym">Acarus ricinus</name>
    <dbReference type="NCBI Taxonomy" id="34613"/>
    <lineage>
        <taxon>Eukaryota</taxon>
        <taxon>Metazoa</taxon>
        <taxon>Ecdysozoa</taxon>
        <taxon>Arthropoda</taxon>
        <taxon>Chelicerata</taxon>
        <taxon>Arachnida</taxon>
        <taxon>Acari</taxon>
        <taxon>Parasitiformes</taxon>
        <taxon>Ixodida</taxon>
        <taxon>Ixodoidea</taxon>
        <taxon>Ixodidae</taxon>
        <taxon>Ixodinae</taxon>
        <taxon>Ixodes</taxon>
    </lineage>
</organism>
<dbReference type="AlphaFoldDB" id="A0A6B0U4T7"/>
<dbReference type="EMBL" id="GIFC01003258">
    <property type="protein sequence ID" value="MXU85341.1"/>
    <property type="molecule type" value="Transcribed_RNA"/>
</dbReference>